<evidence type="ECO:0000259" key="13">
    <source>
        <dbReference type="Pfam" id="PF02910"/>
    </source>
</evidence>
<comment type="cofactor">
    <cofactor evidence="1 11">
        <name>FAD</name>
        <dbReference type="ChEBI" id="CHEBI:57692"/>
    </cofactor>
</comment>
<dbReference type="InterPro" id="IPR027477">
    <property type="entry name" value="Succ_DH/fumarate_Rdtase_cat_sf"/>
</dbReference>
<evidence type="ECO:0000313" key="15">
    <source>
        <dbReference type="Proteomes" id="UP000254701"/>
    </source>
</evidence>
<dbReference type="GO" id="GO:0034628">
    <property type="term" value="P:'de novo' NAD+ biosynthetic process from L-aspartate"/>
    <property type="evidence" value="ECO:0007669"/>
    <property type="project" value="TreeGrafter"/>
</dbReference>
<evidence type="ECO:0000256" key="10">
    <source>
        <dbReference type="NCBIfam" id="TIGR00551"/>
    </source>
</evidence>
<dbReference type="NCBIfam" id="TIGR00551">
    <property type="entry name" value="nadB"/>
    <property type="match status" value="1"/>
</dbReference>
<keyword evidence="6 11" id="KW-0662">Pyridine nucleotide biosynthesis</keyword>
<keyword evidence="8 11" id="KW-0560">Oxidoreductase</keyword>
<sequence>MNDIVRLAGRPVIIGGGLAGLMTALELAPEPVVLLSATPLGGEASSALAQGGLAAAIGNDDSPELHLADTLAAGDGLCDETVVRRIVEAAPLAIERLAELGVAFDRDANSVLSLGLEAAHSRRRIVHAAGAATGRELMRALVAAVRNRASITVVEGFAARRLLVEDDAIAGVLAEDGFGSTVFASSRVVIATGGVGGLFRDTTNPLGCFGQGLALAARAGAAFADLEFVQFHPTALDGLLRPMRLVSEAVRGEGAVLIDETGRRFLADLPGAELGTRDAVARGVHRHLARGHRVFLDARACLGKSFADRFPTIAGYCHEAGIDPAQDPIPVRPAAHYHMGGVAVDREGRSTVSGLWACGEVASTGLHGANRLASNSLTEAVVMAGWVARSVAATRDTSRMTTALPPAPMHPDPRDACKIVSSSLGVLRDGESLRQAATALLPIASGNSPAADPAAVALMMAISALGREESRGAHCRSDFPLRSAVARRSHITLDAALQAAASLDFLPIARSA</sequence>
<dbReference type="SUPFAM" id="SSF46977">
    <property type="entry name" value="Succinate dehydrogenase/fumarate reductase flavoprotein C-terminal domain"/>
    <property type="match status" value="1"/>
</dbReference>
<evidence type="ECO:0000256" key="11">
    <source>
        <dbReference type="RuleBase" id="RU362049"/>
    </source>
</evidence>
<comment type="subcellular location">
    <subcellularLocation>
        <location evidence="11">Cytoplasm</location>
    </subcellularLocation>
</comment>
<dbReference type="InterPro" id="IPR037099">
    <property type="entry name" value="Fum_R/Succ_DH_flav-like_C_sf"/>
</dbReference>
<evidence type="ECO:0000256" key="3">
    <source>
        <dbReference type="ARBA" id="ARBA00008562"/>
    </source>
</evidence>
<dbReference type="Gene3D" id="3.90.700.10">
    <property type="entry name" value="Succinate dehydrogenase/fumarate reductase flavoprotein, catalytic domain"/>
    <property type="match status" value="1"/>
</dbReference>
<dbReference type="PANTHER" id="PTHR42716">
    <property type="entry name" value="L-ASPARTATE OXIDASE"/>
    <property type="match status" value="1"/>
</dbReference>
<dbReference type="SUPFAM" id="SSF51905">
    <property type="entry name" value="FAD/NAD(P)-binding domain"/>
    <property type="match status" value="1"/>
</dbReference>
<evidence type="ECO:0000256" key="1">
    <source>
        <dbReference type="ARBA" id="ARBA00001974"/>
    </source>
</evidence>
<dbReference type="PRINTS" id="PR00368">
    <property type="entry name" value="FADPNR"/>
</dbReference>
<evidence type="ECO:0000313" key="14">
    <source>
        <dbReference type="EMBL" id="SUU90412.1"/>
    </source>
</evidence>
<evidence type="ECO:0000256" key="9">
    <source>
        <dbReference type="ARBA" id="ARBA00048305"/>
    </source>
</evidence>
<dbReference type="InterPro" id="IPR036188">
    <property type="entry name" value="FAD/NAD-bd_sf"/>
</dbReference>
<dbReference type="NCBIfam" id="NF005701">
    <property type="entry name" value="PRK07512.1"/>
    <property type="match status" value="1"/>
</dbReference>
<accession>A0A380WPZ3</accession>
<dbReference type="Gene3D" id="1.20.58.100">
    <property type="entry name" value="Fumarate reductase/succinate dehydrogenase flavoprotein-like, C-terminal domain"/>
    <property type="match status" value="1"/>
</dbReference>
<comment type="pathway">
    <text evidence="2 11">Cofactor biosynthesis; NAD(+) biosynthesis; iminoaspartate from L-aspartate (oxidase route): step 1/1.</text>
</comment>
<dbReference type="InterPro" id="IPR015939">
    <property type="entry name" value="Fum_Rdtase/Succ_DH_flav-like_C"/>
</dbReference>
<evidence type="ECO:0000256" key="7">
    <source>
        <dbReference type="ARBA" id="ARBA00022827"/>
    </source>
</evidence>
<organism evidence="14 15">
    <name type="scientific">Aminobacter aminovorans</name>
    <name type="common">Chelatobacter heintzii</name>
    <dbReference type="NCBI Taxonomy" id="83263"/>
    <lineage>
        <taxon>Bacteria</taxon>
        <taxon>Pseudomonadati</taxon>
        <taxon>Pseudomonadota</taxon>
        <taxon>Alphaproteobacteria</taxon>
        <taxon>Hyphomicrobiales</taxon>
        <taxon>Phyllobacteriaceae</taxon>
        <taxon>Aminobacter</taxon>
    </lineage>
</organism>
<dbReference type="Pfam" id="PF02910">
    <property type="entry name" value="Succ_DH_flav_C"/>
    <property type="match status" value="1"/>
</dbReference>
<proteinExistence type="inferred from homology"/>
<dbReference type="InterPro" id="IPR005288">
    <property type="entry name" value="NadB"/>
</dbReference>
<dbReference type="SUPFAM" id="SSF56425">
    <property type="entry name" value="Succinate dehydrogenase/fumarate reductase flavoprotein, catalytic domain"/>
    <property type="match status" value="1"/>
</dbReference>
<dbReference type="InterPro" id="IPR003953">
    <property type="entry name" value="FAD-dep_OxRdtase_2_FAD-bd"/>
</dbReference>
<keyword evidence="5 11" id="KW-0285">Flavoprotein</keyword>
<evidence type="ECO:0000256" key="6">
    <source>
        <dbReference type="ARBA" id="ARBA00022642"/>
    </source>
</evidence>
<dbReference type="Pfam" id="PF00890">
    <property type="entry name" value="FAD_binding_2"/>
    <property type="match status" value="1"/>
</dbReference>
<keyword evidence="7 11" id="KW-0274">FAD</keyword>
<dbReference type="OrthoDB" id="9806724at2"/>
<dbReference type="FunFam" id="3.90.700.10:FF:000002">
    <property type="entry name" value="L-aspartate oxidase"/>
    <property type="match status" value="1"/>
</dbReference>
<dbReference type="GO" id="GO:0005737">
    <property type="term" value="C:cytoplasm"/>
    <property type="evidence" value="ECO:0007669"/>
    <property type="project" value="UniProtKB-SubCell"/>
</dbReference>
<gene>
    <name evidence="14" type="primary">nadB</name>
    <name evidence="14" type="ORF">NCTC10684_03668</name>
</gene>
<evidence type="ECO:0000256" key="2">
    <source>
        <dbReference type="ARBA" id="ARBA00004950"/>
    </source>
</evidence>
<evidence type="ECO:0000256" key="5">
    <source>
        <dbReference type="ARBA" id="ARBA00022630"/>
    </source>
</evidence>
<evidence type="ECO:0000259" key="12">
    <source>
        <dbReference type="Pfam" id="PF00890"/>
    </source>
</evidence>
<evidence type="ECO:0000256" key="4">
    <source>
        <dbReference type="ARBA" id="ARBA00012173"/>
    </source>
</evidence>
<protein>
    <recommendedName>
        <fullName evidence="4 10">L-aspartate oxidase</fullName>
        <ecNumber evidence="4 10">1.4.3.16</ecNumber>
    </recommendedName>
</protein>
<dbReference type="Gene3D" id="3.50.50.60">
    <property type="entry name" value="FAD/NAD(P)-binding domain"/>
    <property type="match status" value="1"/>
</dbReference>
<dbReference type="Proteomes" id="UP000254701">
    <property type="component" value="Unassembled WGS sequence"/>
</dbReference>
<dbReference type="RefSeq" id="WP_115732413.1">
    <property type="nucleotide sequence ID" value="NZ_BAAAVY010000002.1"/>
</dbReference>
<dbReference type="PANTHER" id="PTHR42716:SF2">
    <property type="entry name" value="L-ASPARTATE OXIDASE, CHLOROPLASTIC"/>
    <property type="match status" value="1"/>
</dbReference>
<dbReference type="EMBL" id="UFSM01000001">
    <property type="protein sequence ID" value="SUU90412.1"/>
    <property type="molecule type" value="Genomic_DNA"/>
</dbReference>
<dbReference type="UniPathway" id="UPA00253">
    <property type="reaction ID" value="UER00326"/>
</dbReference>
<dbReference type="EC" id="1.4.3.16" evidence="4 10"/>
<comment type="similarity">
    <text evidence="3 11">Belongs to the FAD-dependent oxidoreductase 2 family. NadB subfamily.</text>
</comment>
<feature type="domain" description="Fumarate reductase/succinate dehydrogenase flavoprotein-like C-terminal" evidence="13">
    <location>
        <begin position="455"/>
        <end position="487"/>
    </location>
</feature>
<dbReference type="GO" id="GO:0008734">
    <property type="term" value="F:L-aspartate oxidase activity"/>
    <property type="evidence" value="ECO:0007669"/>
    <property type="project" value="UniProtKB-UniRule"/>
</dbReference>
<evidence type="ECO:0000256" key="8">
    <source>
        <dbReference type="ARBA" id="ARBA00023002"/>
    </source>
</evidence>
<comment type="function">
    <text evidence="11">Catalyzes the oxidation of L-aspartate to iminoaspartate.</text>
</comment>
<feature type="domain" description="FAD-dependent oxidoreductase 2 FAD-binding" evidence="12">
    <location>
        <begin position="12"/>
        <end position="377"/>
    </location>
</feature>
<name>A0A380WPZ3_AMIAI</name>
<dbReference type="AlphaFoldDB" id="A0A380WPZ3"/>
<comment type="catalytic activity">
    <reaction evidence="9">
        <text>L-aspartate + O2 = iminosuccinate + H2O2</text>
        <dbReference type="Rhea" id="RHEA:25876"/>
        <dbReference type="ChEBI" id="CHEBI:15379"/>
        <dbReference type="ChEBI" id="CHEBI:16240"/>
        <dbReference type="ChEBI" id="CHEBI:29991"/>
        <dbReference type="ChEBI" id="CHEBI:77875"/>
        <dbReference type="EC" id="1.4.3.16"/>
    </reaction>
    <physiologicalReaction direction="left-to-right" evidence="9">
        <dbReference type="Rhea" id="RHEA:25877"/>
    </physiologicalReaction>
</comment>
<reference evidence="14 15" key="1">
    <citation type="submission" date="2018-06" db="EMBL/GenBank/DDBJ databases">
        <authorList>
            <consortium name="Pathogen Informatics"/>
            <person name="Doyle S."/>
        </authorList>
    </citation>
    <scope>NUCLEOTIDE SEQUENCE [LARGE SCALE GENOMIC DNA]</scope>
    <source>
        <strain evidence="14 15">NCTC10684</strain>
    </source>
</reference>